<comment type="caution">
    <text evidence="1">The sequence shown here is derived from an EMBL/GenBank/DDBJ whole genome shotgun (WGS) entry which is preliminary data.</text>
</comment>
<evidence type="ECO:0000313" key="1">
    <source>
        <dbReference type="EMBL" id="RWX43245.1"/>
    </source>
</evidence>
<sequence>MQTQQAAIKQGLQAAGAQELYGPLMQQFSQANIQHVEYQSGETFHWMLFRTNGVGRVKAAQDLMWGGKATLSAYEFSVDSGDNRYIFAVPLFCGNLALKKVVPAPKEIVEKIVEVPVPGPERIVTVPGPERIVEVPGPERIVTVPGPERIVTVPGPE</sequence>
<dbReference type="Proteomes" id="UP000287853">
    <property type="component" value="Unassembled WGS sequence"/>
</dbReference>
<dbReference type="AlphaFoldDB" id="A0A444IR93"/>
<dbReference type="EMBL" id="MTKO01000126">
    <property type="protein sequence ID" value="RWX43245.1"/>
    <property type="molecule type" value="Genomic_DNA"/>
</dbReference>
<protein>
    <submittedName>
        <fullName evidence="1">Uncharacterized protein</fullName>
    </submittedName>
</protein>
<keyword evidence="2" id="KW-1185">Reference proteome</keyword>
<gene>
    <name evidence="1" type="ORF">H206_03018</name>
</gene>
<accession>A0A444IR93</accession>
<reference evidence="1 2" key="1">
    <citation type="submission" date="2017-01" db="EMBL/GenBank/DDBJ databases">
        <title>The cable genome- insights into the physiology and evolution of filamentous bacteria capable of sulfide oxidation via long distance electron transfer.</title>
        <authorList>
            <person name="Schreiber L."/>
            <person name="Bjerg J.T."/>
            <person name="Boggild A."/>
            <person name="Van De Vossenberg J."/>
            <person name="Meysman F."/>
            <person name="Nielsen L.P."/>
            <person name="Schramm A."/>
            <person name="Kjeldsen K.U."/>
        </authorList>
    </citation>
    <scope>NUCLEOTIDE SEQUENCE [LARGE SCALE GENOMIC DNA]</scope>
    <source>
        <strain evidence="1">MCF</strain>
    </source>
</reference>
<evidence type="ECO:0000313" key="2">
    <source>
        <dbReference type="Proteomes" id="UP000287853"/>
    </source>
</evidence>
<organism evidence="1 2">
    <name type="scientific">Candidatus Electrothrix aarhusensis</name>
    <dbReference type="NCBI Taxonomy" id="1859131"/>
    <lineage>
        <taxon>Bacteria</taxon>
        <taxon>Pseudomonadati</taxon>
        <taxon>Thermodesulfobacteriota</taxon>
        <taxon>Desulfobulbia</taxon>
        <taxon>Desulfobulbales</taxon>
        <taxon>Desulfobulbaceae</taxon>
        <taxon>Candidatus Electrothrix</taxon>
    </lineage>
</organism>
<feature type="non-terminal residue" evidence="1">
    <location>
        <position position="157"/>
    </location>
</feature>
<name>A0A444IR93_9BACT</name>
<proteinExistence type="predicted"/>